<dbReference type="Proteomes" id="UP001175211">
    <property type="component" value="Unassembled WGS sequence"/>
</dbReference>
<evidence type="ECO:0000313" key="2">
    <source>
        <dbReference type="Proteomes" id="UP001175211"/>
    </source>
</evidence>
<dbReference type="AlphaFoldDB" id="A0AA39J4E1"/>
<sequence length="154" mass="17080">MAEPSFGFWVSDNFYELDPAYHHPDKRRAVLFPDDVAFTDCGSIILLSITTTTKAILAIYLARYNTGDDNVPYDPSLARCQAVLVNGPWTEISIVSCGVQDGIFELSYAKYVVKMGLEAPWVTEAVMENRPEQGTADTPGFGMLLYNLRLSNST</sequence>
<gene>
    <name evidence="1" type="ORF">EV420DRAFT_1487773</name>
</gene>
<dbReference type="GeneID" id="85354111"/>
<reference evidence="1" key="1">
    <citation type="submission" date="2023-06" db="EMBL/GenBank/DDBJ databases">
        <authorList>
            <consortium name="Lawrence Berkeley National Laboratory"/>
            <person name="Ahrendt S."/>
            <person name="Sahu N."/>
            <person name="Indic B."/>
            <person name="Wong-Bajracharya J."/>
            <person name="Merenyi Z."/>
            <person name="Ke H.-M."/>
            <person name="Monk M."/>
            <person name="Kocsube S."/>
            <person name="Drula E."/>
            <person name="Lipzen A."/>
            <person name="Balint B."/>
            <person name="Henrissat B."/>
            <person name="Andreopoulos B."/>
            <person name="Martin F.M."/>
            <person name="Harder C.B."/>
            <person name="Rigling D."/>
            <person name="Ford K.L."/>
            <person name="Foster G.D."/>
            <person name="Pangilinan J."/>
            <person name="Papanicolaou A."/>
            <person name="Barry K."/>
            <person name="LaButti K."/>
            <person name="Viragh M."/>
            <person name="Koriabine M."/>
            <person name="Yan M."/>
            <person name="Riley R."/>
            <person name="Champramary S."/>
            <person name="Plett K.L."/>
            <person name="Tsai I.J."/>
            <person name="Slot J."/>
            <person name="Sipos G."/>
            <person name="Plett J."/>
            <person name="Nagy L.G."/>
            <person name="Grigoriev I.V."/>
        </authorList>
    </citation>
    <scope>NUCLEOTIDE SEQUENCE</scope>
    <source>
        <strain evidence="1">CCBAS 213</strain>
    </source>
</reference>
<keyword evidence="2" id="KW-1185">Reference proteome</keyword>
<protein>
    <submittedName>
        <fullName evidence="1">Uncharacterized protein</fullName>
    </submittedName>
</protein>
<comment type="caution">
    <text evidence="1">The sequence shown here is derived from an EMBL/GenBank/DDBJ whole genome shotgun (WGS) entry which is preliminary data.</text>
</comment>
<dbReference type="RefSeq" id="XP_060322122.1">
    <property type="nucleotide sequence ID" value="XM_060470563.1"/>
</dbReference>
<dbReference type="EMBL" id="JAUEPS010000137">
    <property type="protein sequence ID" value="KAK0435936.1"/>
    <property type="molecule type" value="Genomic_DNA"/>
</dbReference>
<proteinExistence type="predicted"/>
<accession>A0AA39J4E1</accession>
<name>A0AA39J4E1_ARMTA</name>
<organism evidence="1 2">
    <name type="scientific">Armillaria tabescens</name>
    <name type="common">Ringless honey mushroom</name>
    <name type="synonym">Agaricus tabescens</name>
    <dbReference type="NCBI Taxonomy" id="1929756"/>
    <lineage>
        <taxon>Eukaryota</taxon>
        <taxon>Fungi</taxon>
        <taxon>Dikarya</taxon>
        <taxon>Basidiomycota</taxon>
        <taxon>Agaricomycotina</taxon>
        <taxon>Agaricomycetes</taxon>
        <taxon>Agaricomycetidae</taxon>
        <taxon>Agaricales</taxon>
        <taxon>Marasmiineae</taxon>
        <taxon>Physalacriaceae</taxon>
        <taxon>Desarmillaria</taxon>
    </lineage>
</organism>
<evidence type="ECO:0000313" key="1">
    <source>
        <dbReference type="EMBL" id="KAK0435936.1"/>
    </source>
</evidence>